<feature type="transmembrane region" description="Helical" evidence="6">
    <location>
        <begin position="145"/>
        <end position="166"/>
    </location>
</feature>
<evidence type="ECO:0000256" key="4">
    <source>
        <dbReference type="ARBA" id="ARBA00022989"/>
    </source>
</evidence>
<feature type="transmembrane region" description="Helical" evidence="6">
    <location>
        <begin position="56"/>
        <end position="77"/>
    </location>
</feature>
<evidence type="ECO:0000256" key="1">
    <source>
        <dbReference type="ARBA" id="ARBA00004141"/>
    </source>
</evidence>
<dbReference type="InterPro" id="IPR005496">
    <property type="entry name" value="Integral_membrane_TerC"/>
</dbReference>
<keyword evidence="5 6" id="KW-0472">Membrane</keyword>
<keyword evidence="8" id="KW-1185">Reference proteome</keyword>
<dbReference type="PANTHER" id="PTHR30238:SF4">
    <property type="entry name" value="SLL1022 PROTEIN"/>
    <property type="match status" value="1"/>
</dbReference>
<protein>
    <submittedName>
        <fullName evidence="7">TerC family protein</fullName>
    </submittedName>
</protein>
<proteinExistence type="inferred from homology"/>
<dbReference type="AlphaFoldDB" id="A0A5R9GG31"/>
<dbReference type="NCBIfam" id="TIGR03717">
    <property type="entry name" value="R_switched_YjbE"/>
    <property type="match status" value="1"/>
</dbReference>
<reference evidence="7 8" key="1">
    <citation type="submission" date="2019-05" db="EMBL/GenBank/DDBJ databases">
        <authorList>
            <person name="Narsing Rao M.P."/>
            <person name="Li W.J."/>
        </authorList>
    </citation>
    <scope>NUCLEOTIDE SEQUENCE [LARGE SCALE GENOMIC DNA]</scope>
    <source>
        <strain evidence="7 8">SYSU_K30003</strain>
    </source>
</reference>
<comment type="caution">
    <text evidence="7">The sequence shown here is derived from an EMBL/GenBank/DDBJ whole genome shotgun (WGS) entry which is preliminary data.</text>
</comment>
<evidence type="ECO:0000256" key="6">
    <source>
        <dbReference type="SAM" id="Phobius"/>
    </source>
</evidence>
<evidence type="ECO:0000313" key="8">
    <source>
        <dbReference type="Proteomes" id="UP000309676"/>
    </source>
</evidence>
<organism evidence="7 8">
    <name type="scientific">Paenibacillus antri</name>
    <dbReference type="NCBI Taxonomy" id="2582848"/>
    <lineage>
        <taxon>Bacteria</taxon>
        <taxon>Bacillati</taxon>
        <taxon>Bacillota</taxon>
        <taxon>Bacilli</taxon>
        <taxon>Bacillales</taxon>
        <taxon>Paenibacillaceae</taxon>
        <taxon>Paenibacillus</taxon>
    </lineage>
</organism>
<accession>A0A5R9GG31</accession>
<comment type="similarity">
    <text evidence="2">Belongs to the TerC family.</text>
</comment>
<feature type="transmembrane region" description="Helical" evidence="6">
    <location>
        <begin position="20"/>
        <end position="44"/>
    </location>
</feature>
<sequence>MKRRKVGRTRIEGGRRVESLFLIVKIIMVNIVLSGDNAVVIAMASKNLPAAQRAKAVWWGAVGAVALRIVLTVAAVFLLKIPMIQLLGSLLLMYIAVKLLLDDEGHEDIKSAATLGAAVWTIIVADFVMSLDNVLAIAAIAEGNWLLIVIGILISIPLIVWGSTFVMNLLHKYPVLIYIGAGILGFTAGEMFLKDPTAARWIGTESQAVHWLLPAAAAAVVVAAGLWKKRRTAKVT</sequence>
<dbReference type="GO" id="GO:0016020">
    <property type="term" value="C:membrane"/>
    <property type="evidence" value="ECO:0007669"/>
    <property type="project" value="UniProtKB-SubCell"/>
</dbReference>
<dbReference type="Pfam" id="PF03741">
    <property type="entry name" value="TerC"/>
    <property type="match status" value="1"/>
</dbReference>
<keyword evidence="3 6" id="KW-0812">Transmembrane</keyword>
<name>A0A5R9GG31_9BACL</name>
<evidence type="ECO:0000256" key="3">
    <source>
        <dbReference type="ARBA" id="ARBA00022692"/>
    </source>
</evidence>
<evidence type="ECO:0000313" key="7">
    <source>
        <dbReference type="EMBL" id="TLS50365.1"/>
    </source>
</evidence>
<comment type="subcellular location">
    <subcellularLocation>
        <location evidence="1">Membrane</location>
        <topology evidence="1">Multi-pass membrane protein</topology>
    </subcellularLocation>
</comment>
<evidence type="ECO:0000256" key="5">
    <source>
        <dbReference type="ARBA" id="ARBA00023136"/>
    </source>
</evidence>
<dbReference type="EMBL" id="VCIW01000015">
    <property type="protein sequence ID" value="TLS50365.1"/>
    <property type="molecule type" value="Genomic_DNA"/>
</dbReference>
<feature type="transmembrane region" description="Helical" evidence="6">
    <location>
        <begin position="173"/>
        <end position="193"/>
    </location>
</feature>
<evidence type="ECO:0000256" key="2">
    <source>
        <dbReference type="ARBA" id="ARBA00007511"/>
    </source>
</evidence>
<gene>
    <name evidence="7" type="ORF">FE782_20270</name>
</gene>
<feature type="transmembrane region" description="Helical" evidence="6">
    <location>
        <begin position="208"/>
        <end position="227"/>
    </location>
</feature>
<dbReference type="Proteomes" id="UP000309676">
    <property type="component" value="Unassembled WGS sequence"/>
</dbReference>
<dbReference type="InterPro" id="IPR022301">
    <property type="entry name" value="Integral_membrane_YjbE"/>
</dbReference>
<keyword evidence="4 6" id="KW-1133">Transmembrane helix</keyword>
<dbReference type="OrthoDB" id="5295733at2"/>
<feature type="transmembrane region" description="Helical" evidence="6">
    <location>
        <begin position="113"/>
        <end position="139"/>
    </location>
</feature>
<dbReference type="PANTHER" id="PTHR30238">
    <property type="entry name" value="MEMBRANE BOUND PREDICTED REDOX MODULATOR"/>
    <property type="match status" value="1"/>
</dbReference>